<sequence length="447" mass="48064">MLVVDLEVHGDGRGWFKENWQRAKMTAAGLPDFGPVQHSVAYNGSRGVTRGVHAEPWDKFVSIVHGRAFGAWVDLREGPTFGAVHTEQLDEGTAVFVPRGVGNSYQVLEDDTVYSYLVNDHWRPDAAYTMLNLADEKAGIPWPIPLAEATLSEKDQAHPPLRDVVPVTAPRTLVIGRSGQVGQALAEFFPEADFVGRGELDLADPESVASFDLSRYAVVINAAAHTAVDAAETPDGRRDAWAVNASAVARLAEAAREHGALLIHYSTDYVFDGTGGSGVDRAYREDDPIAPLGVYGQSKAAGEAAVRSVPRHYLLRTSWVVGEGTNFVATMRSLARRGVSPTVIDDQVGRLTPAREIARATRHLVDAAAPFGTYHVTGGGAARSWYDIAREVFSANGRDGEDVVAVSTEEYAAGRGPTAPRPALSTLDTARIESVGFHPHPVDVLDL</sequence>
<evidence type="ECO:0000313" key="8">
    <source>
        <dbReference type="Proteomes" id="UP000092482"/>
    </source>
</evidence>
<dbReference type="GO" id="GO:0008830">
    <property type="term" value="F:dTDP-4-dehydrorhamnose 3,5-epimerase activity"/>
    <property type="evidence" value="ECO:0007669"/>
    <property type="project" value="InterPro"/>
</dbReference>
<dbReference type="GO" id="GO:0019305">
    <property type="term" value="P:dTDP-rhamnose biosynthetic process"/>
    <property type="evidence" value="ECO:0007669"/>
    <property type="project" value="UniProtKB-UniPathway"/>
</dbReference>
<feature type="active site" description="Proton donor" evidence="3">
    <location>
        <position position="116"/>
    </location>
</feature>
<dbReference type="InterPro" id="IPR014710">
    <property type="entry name" value="RmlC-like_jellyroll"/>
</dbReference>
<comment type="function">
    <text evidence="5">Catalyzes the reduction of dTDP-6-deoxy-L-lyxo-4-hexulose to yield dTDP-L-rhamnose.</text>
</comment>
<comment type="pathway">
    <text evidence="5">Carbohydrate biosynthesis; dTDP-L-rhamnose biosynthesis.</text>
</comment>
<dbReference type="SUPFAM" id="SSF51182">
    <property type="entry name" value="RmlC-like cupins"/>
    <property type="match status" value="1"/>
</dbReference>
<organism evidence="7 8">
    <name type="scientific">Serinicoccus hydrothermalis</name>
    <dbReference type="NCBI Taxonomy" id="1758689"/>
    <lineage>
        <taxon>Bacteria</taxon>
        <taxon>Bacillati</taxon>
        <taxon>Actinomycetota</taxon>
        <taxon>Actinomycetes</taxon>
        <taxon>Micrococcales</taxon>
        <taxon>Ornithinimicrobiaceae</taxon>
        <taxon>Serinicoccus</taxon>
    </lineage>
</organism>
<dbReference type="EMBL" id="CP014989">
    <property type="protein sequence ID" value="ANS79793.1"/>
    <property type="molecule type" value="Genomic_DNA"/>
</dbReference>
<keyword evidence="5 7" id="KW-0560">Oxidoreductase</keyword>
<dbReference type="InterPro" id="IPR005913">
    <property type="entry name" value="dTDP_dehydrorham_reduct"/>
</dbReference>
<keyword evidence="5" id="KW-0521">NADP</keyword>
<name>A0A1B1NEG2_9MICO</name>
<evidence type="ECO:0000256" key="1">
    <source>
        <dbReference type="ARBA" id="ARBA00010154"/>
    </source>
</evidence>
<comment type="similarity">
    <text evidence="2 5">Belongs to the dTDP-4-dehydrorhamnose reductase family.</text>
</comment>
<dbReference type="GO" id="GO:0008831">
    <property type="term" value="F:dTDP-4-dehydrorhamnose reductase activity"/>
    <property type="evidence" value="ECO:0007669"/>
    <property type="project" value="UniProtKB-EC"/>
</dbReference>
<dbReference type="Gene3D" id="3.90.25.10">
    <property type="entry name" value="UDP-galactose 4-epimerase, domain 1"/>
    <property type="match status" value="1"/>
</dbReference>
<feature type="site" description="Participates in a stacking interaction with the thymidine ring of dTDP-4-oxo-6-deoxyglucose" evidence="4">
    <location>
        <position position="122"/>
    </location>
</feature>
<dbReference type="EC" id="1.1.1.133" evidence="5"/>
<comment type="similarity">
    <text evidence="1">Belongs to the dTDP-4-dehydrorhamnose 3,5-epimerase family.</text>
</comment>
<dbReference type="AlphaFoldDB" id="A0A1B1NEG2"/>
<dbReference type="InterPro" id="IPR036291">
    <property type="entry name" value="NAD(P)-bd_dom_sf"/>
</dbReference>
<proteinExistence type="inferred from homology"/>
<dbReference type="STRING" id="1758689.SGUI_2397"/>
<feature type="domain" description="RmlD-like substrate binding" evidence="6">
    <location>
        <begin position="171"/>
        <end position="437"/>
    </location>
</feature>
<keyword evidence="7" id="KW-0413">Isomerase</keyword>
<keyword evidence="8" id="KW-1185">Reference proteome</keyword>
<dbReference type="KEGG" id="serj:SGUI_2397"/>
<accession>A0A1B1NEG2</accession>
<evidence type="ECO:0000256" key="4">
    <source>
        <dbReference type="PIRSR" id="PIRSR600888-3"/>
    </source>
</evidence>
<dbReference type="CDD" id="cd05254">
    <property type="entry name" value="dTDP_HR_like_SDR_e"/>
    <property type="match status" value="1"/>
</dbReference>
<evidence type="ECO:0000256" key="5">
    <source>
        <dbReference type="RuleBase" id="RU364082"/>
    </source>
</evidence>
<dbReference type="InterPro" id="IPR011051">
    <property type="entry name" value="RmlC_Cupin_sf"/>
</dbReference>
<dbReference type="Gene3D" id="2.60.120.10">
    <property type="entry name" value="Jelly Rolls"/>
    <property type="match status" value="1"/>
</dbReference>
<dbReference type="InterPro" id="IPR000888">
    <property type="entry name" value="RmlC-like"/>
</dbReference>
<dbReference type="PANTHER" id="PTHR10491">
    <property type="entry name" value="DTDP-4-DEHYDRORHAMNOSE REDUCTASE"/>
    <property type="match status" value="1"/>
</dbReference>
<evidence type="ECO:0000313" key="7">
    <source>
        <dbReference type="EMBL" id="ANS79793.1"/>
    </source>
</evidence>
<feature type="active site" description="Proton acceptor" evidence="3">
    <location>
        <position position="53"/>
    </location>
</feature>
<dbReference type="PATRIC" id="fig|1758689.4.peg.2503"/>
<dbReference type="Pfam" id="PF04321">
    <property type="entry name" value="RmlD_sub_bind"/>
    <property type="match status" value="1"/>
</dbReference>
<dbReference type="InterPro" id="IPR029903">
    <property type="entry name" value="RmlD-like-bd"/>
</dbReference>
<evidence type="ECO:0000256" key="2">
    <source>
        <dbReference type="ARBA" id="ARBA00010944"/>
    </source>
</evidence>
<evidence type="ECO:0000259" key="6">
    <source>
        <dbReference type="Pfam" id="PF04321"/>
    </source>
</evidence>
<dbReference type="Gene3D" id="3.40.50.720">
    <property type="entry name" value="NAD(P)-binding Rossmann-like Domain"/>
    <property type="match status" value="1"/>
</dbReference>
<reference evidence="7 8" key="1">
    <citation type="submission" date="2016-03" db="EMBL/GenBank/DDBJ databases">
        <title>Shallow-sea hydrothermal system.</title>
        <authorList>
            <person name="Tang K."/>
        </authorList>
    </citation>
    <scope>NUCLEOTIDE SEQUENCE [LARGE SCALE GENOMIC DNA]</scope>
    <source>
        <strain evidence="7 8">JLT9</strain>
    </source>
</reference>
<protein>
    <recommendedName>
        <fullName evidence="5">dTDP-4-dehydrorhamnose reductase</fullName>
        <ecNumber evidence="5">1.1.1.133</ecNumber>
    </recommendedName>
</protein>
<evidence type="ECO:0000256" key="3">
    <source>
        <dbReference type="PIRSR" id="PIRSR600888-1"/>
    </source>
</evidence>
<dbReference type="UniPathway" id="UPA00124"/>
<dbReference type="PANTHER" id="PTHR10491:SF4">
    <property type="entry name" value="METHIONINE ADENOSYLTRANSFERASE 2 SUBUNIT BETA"/>
    <property type="match status" value="1"/>
</dbReference>
<dbReference type="SUPFAM" id="SSF51735">
    <property type="entry name" value="NAD(P)-binding Rossmann-fold domains"/>
    <property type="match status" value="1"/>
</dbReference>
<dbReference type="Pfam" id="PF00908">
    <property type="entry name" value="dTDP_sugar_isom"/>
    <property type="match status" value="1"/>
</dbReference>
<gene>
    <name evidence="7" type="ORF">SGUI_2397</name>
</gene>
<dbReference type="Proteomes" id="UP000092482">
    <property type="component" value="Chromosome"/>
</dbReference>